<dbReference type="EnsemblPlants" id="KQL04840">
    <property type="protein sequence ID" value="KQL04840"/>
    <property type="gene ID" value="SETIT_005304mg"/>
</dbReference>
<dbReference type="InParanoid" id="K3XTP7"/>
<sequence>MSCTDKFLLYHVVRLRDYIIYIYVHKLCE</sequence>
<proteinExistence type="predicted"/>
<accession>K3XTP7</accession>
<name>K3XTP7_SETIT</name>
<protein>
    <submittedName>
        <fullName evidence="1">Uncharacterized protein</fullName>
    </submittedName>
</protein>
<organism evidence="1 2">
    <name type="scientific">Setaria italica</name>
    <name type="common">Foxtail millet</name>
    <name type="synonym">Panicum italicum</name>
    <dbReference type="NCBI Taxonomy" id="4555"/>
    <lineage>
        <taxon>Eukaryota</taxon>
        <taxon>Viridiplantae</taxon>
        <taxon>Streptophyta</taxon>
        <taxon>Embryophyta</taxon>
        <taxon>Tracheophyta</taxon>
        <taxon>Spermatophyta</taxon>
        <taxon>Magnoliopsida</taxon>
        <taxon>Liliopsida</taxon>
        <taxon>Poales</taxon>
        <taxon>Poaceae</taxon>
        <taxon>PACMAD clade</taxon>
        <taxon>Panicoideae</taxon>
        <taxon>Panicodae</taxon>
        <taxon>Paniceae</taxon>
        <taxon>Cenchrinae</taxon>
        <taxon>Setaria</taxon>
    </lineage>
</organism>
<reference evidence="1" key="2">
    <citation type="submission" date="2018-08" db="UniProtKB">
        <authorList>
            <consortium name="EnsemblPlants"/>
        </authorList>
    </citation>
    <scope>IDENTIFICATION</scope>
    <source>
        <strain evidence="1">Yugu1</strain>
    </source>
</reference>
<keyword evidence="2" id="KW-1185">Reference proteome</keyword>
<dbReference type="Proteomes" id="UP000004995">
    <property type="component" value="Unassembled WGS sequence"/>
</dbReference>
<dbReference type="EMBL" id="AGNK02002926">
    <property type="status" value="NOT_ANNOTATED_CDS"/>
    <property type="molecule type" value="Genomic_DNA"/>
</dbReference>
<reference evidence="2" key="1">
    <citation type="journal article" date="2012" name="Nat. Biotechnol.">
        <title>Reference genome sequence of the model plant Setaria.</title>
        <authorList>
            <person name="Bennetzen J.L."/>
            <person name="Schmutz J."/>
            <person name="Wang H."/>
            <person name="Percifield R."/>
            <person name="Hawkins J."/>
            <person name="Pontaroli A.C."/>
            <person name="Estep M."/>
            <person name="Feng L."/>
            <person name="Vaughn J.N."/>
            <person name="Grimwood J."/>
            <person name="Jenkins J."/>
            <person name="Barry K."/>
            <person name="Lindquist E."/>
            <person name="Hellsten U."/>
            <person name="Deshpande S."/>
            <person name="Wang X."/>
            <person name="Wu X."/>
            <person name="Mitros T."/>
            <person name="Triplett J."/>
            <person name="Yang X."/>
            <person name="Ye C.Y."/>
            <person name="Mauro-Herrera M."/>
            <person name="Wang L."/>
            <person name="Li P."/>
            <person name="Sharma M."/>
            <person name="Sharma R."/>
            <person name="Ronald P.C."/>
            <person name="Panaud O."/>
            <person name="Kellogg E.A."/>
            <person name="Brutnell T.P."/>
            <person name="Doust A.N."/>
            <person name="Tuskan G.A."/>
            <person name="Rokhsar D."/>
            <person name="Devos K.M."/>
        </authorList>
    </citation>
    <scope>NUCLEOTIDE SEQUENCE [LARGE SCALE GENOMIC DNA]</scope>
    <source>
        <strain evidence="2">cv. Yugu1</strain>
    </source>
</reference>
<evidence type="ECO:0000313" key="1">
    <source>
        <dbReference type="EnsemblPlants" id="KQL04840"/>
    </source>
</evidence>
<dbReference type="Gramene" id="KQL04840">
    <property type="protein sequence ID" value="KQL04840"/>
    <property type="gene ID" value="SETIT_005304mg"/>
</dbReference>
<evidence type="ECO:0000313" key="2">
    <source>
        <dbReference type="Proteomes" id="UP000004995"/>
    </source>
</evidence>
<dbReference type="HOGENOM" id="CLU_3411208_0_0_1"/>
<dbReference type="AlphaFoldDB" id="K3XTP7"/>